<evidence type="ECO:0000313" key="1">
    <source>
        <dbReference type="EMBL" id="KAB2814214.1"/>
    </source>
</evidence>
<protein>
    <submittedName>
        <fullName evidence="1">Zinc-ribbon domain-containing protein</fullName>
    </submittedName>
</protein>
<dbReference type="PANTHER" id="PTHR28139">
    <property type="entry name" value="UPF0768 PROTEIN YBL029C-A"/>
    <property type="match status" value="1"/>
</dbReference>
<dbReference type="OrthoDB" id="766141at2"/>
<comment type="caution">
    <text evidence="1">The sequence shown here is derived from an EMBL/GenBank/DDBJ whole genome shotgun (WGS) entry which is preliminary data.</text>
</comment>
<keyword evidence="2" id="KW-1185">Reference proteome</keyword>
<organism evidence="1 2">
    <name type="scientific">Phaeocystidibacter luteus</name>
    <dbReference type="NCBI Taxonomy" id="911197"/>
    <lineage>
        <taxon>Bacteria</taxon>
        <taxon>Pseudomonadati</taxon>
        <taxon>Bacteroidota</taxon>
        <taxon>Flavobacteriia</taxon>
        <taxon>Flavobacteriales</taxon>
        <taxon>Phaeocystidibacteraceae</taxon>
        <taxon>Phaeocystidibacter</taxon>
    </lineage>
</organism>
<dbReference type="EMBL" id="WBVO01000001">
    <property type="protein sequence ID" value="KAB2814214.1"/>
    <property type="molecule type" value="Genomic_DNA"/>
</dbReference>
<dbReference type="RefSeq" id="WP_151665795.1">
    <property type="nucleotide sequence ID" value="NZ_WBVO01000001.1"/>
</dbReference>
<accession>A0A6N6RJH2</accession>
<dbReference type="AlphaFoldDB" id="A0A6N6RJH2"/>
<dbReference type="PANTHER" id="PTHR28139:SF1">
    <property type="entry name" value="UPF0768 PROTEIN YBL029C-A"/>
    <property type="match status" value="1"/>
</dbReference>
<gene>
    <name evidence="1" type="ORF">F8C67_00355</name>
</gene>
<proteinExistence type="predicted"/>
<name>A0A6N6RJH2_9FLAO</name>
<reference evidence="1 2" key="1">
    <citation type="submission" date="2019-09" db="EMBL/GenBank/DDBJ databases">
        <title>Genomes of family Cryomorphaceae.</title>
        <authorList>
            <person name="Bowman J.P."/>
        </authorList>
    </citation>
    <scope>NUCLEOTIDE SEQUENCE [LARGE SCALE GENOMIC DNA]</scope>
    <source>
        <strain evidence="1 2">LMG 25704</strain>
    </source>
</reference>
<sequence length="105" mass="12534">MIFLFGIGQKTHSDHGPLNEQHCPYCHQKHFRILLKVREWFSVFFIPIIPVKSYWVSRCTYCSGEVTIRESDVPHFQNEAEINQKAIAEDWDDETYQRETHKTHL</sequence>
<evidence type="ECO:0000313" key="2">
    <source>
        <dbReference type="Proteomes" id="UP000468650"/>
    </source>
</evidence>
<dbReference type="Proteomes" id="UP000468650">
    <property type="component" value="Unassembled WGS sequence"/>
</dbReference>